<accession>A0A1G9R9L1</accession>
<evidence type="ECO:0000313" key="1">
    <source>
        <dbReference type="EMBL" id="SDM19904.1"/>
    </source>
</evidence>
<dbReference type="RefSeq" id="WP_092726704.1">
    <property type="nucleotide sequence ID" value="NZ_FNGW01000006.1"/>
</dbReference>
<gene>
    <name evidence="1" type="ORF">SAMN04515677_106158</name>
</gene>
<dbReference type="STRING" id="1121325.SAMN04515677_106158"/>
<sequence length="106" mass="12482">MSAYVRLLSDRLDFLEFKQNILLLKQPQHKASVFHELKLEDFLKIRDFSAEIEEKILSGSRITISDYEKELFIIWPPIKMYPSASTLVAKALMSEDNFSTLFKYFN</sequence>
<name>A0A1G9R9L1_9FIRM</name>
<protein>
    <submittedName>
        <fullName evidence="1">Uncharacterized protein</fullName>
    </submittedName>
</protein>
<dbReference type="Proteomes" id="UP000199068">
    <property type="component" value="Unassembled WGS sequence"/>
</dbReference>
<reference evidence="1 2" key="1">
    <citation type="submission" date="2016-10" db="EMBL/GenBank/DDBJ databases">
        <authorList>
            <person name="de Groot N.N."/>
        </authorList>
    </citation>
    <scope>NUCLEOTIDE SEQUENCE [LARGE SCALE GENOMIC DNA]</scope>
    <source>
        <strain evidence="1 2">DSM 797</strain>
    </source>
</reference>
<dbReference type="AlphaFoldDB" id="A0A1G9R9L1"/>
<proteinExistence type="predicted"/>
<keyword evidence="2" id="KW-1185">Reference proteome</keyword>
<evidence type="ECO:0000313" key="2">
    <source>
        <dbReference type="Proteomes" id="UP000199068"/>
    </source>
</evidence>
<dbReference type="EMBL" id="FNGW01000006">
    <property type="protein sequence ID" value="SDM19904.1"/>
    <property type="molecule type" value="Genomic_DNA"/>
</dbReference>
<organism evidence="1 2">
    <name type="scientific">Romboutsia lituseburensis DSM 797</name>
    <dbReference type="NCBI Taxonomy" id="1121325"/>
    <lineage>
        <taxon>Bacteria</taxon>
        <taxon>Bacillati</taxon>
        <taxon>Bacillota</taxon>
        <taxon>Clostridia</taxon>
        <taxon>Peptostreptococcales</taxon>
        <taxon>Peptostreptococcaceae</taxon>
        <taxon>Romboutsia</taxon>
    </lineage>
</organism>